<dbReference type="AlphaFoldDB" id="A0A1Y1M9V8"/>
<organism evidence="2">
    <name type="scientific">Photinus pyralis</name>
    <name type="common">Common eastern firefly</name>
    <name type="synonym">Lampyris pyralis</name>
    <dbReference type="NCBI Taxonomy" id="7054"/>
    <lineage>
        <taxon>Eukaryota</taxon>
        <taxon>Metazoa</taxon>
        <taxon>Ecdysozoa</taxon>
        <taxon>Arthropoda</taxon>
        <taxon>Hexapoda</taxon>
        <taxon>Insecta</taxon>
        <taxon>Pterygota</taxon>
        <taxon>Neoptera</taxon>
        <taxon>Endopterygota</taxon>
        <taxon>Coleoptera</taxon>
        <taxon>Polyphaga</taxon>
        <taxon>Elateriformia</taxon>
        <taxon>Elateroidea</taxon>
        <taxon>Lampyridae</taxon>
        <taxon>Lampyrinae</taxon>
        <taxon>Photinus</taxon>
    </lineage>
</organism>
<dbReference type="EMBL" id="GEZM01036671">
    <property type="protein sequence ID" value="JAV82514.1"/>
    <property type="molecule type" value="Transcribed_RNA"/>
</dbReference>
<feature type="region of interest" description="Disordered" evidence="1">
    <location>
        <begin position="24"/>
        <end position="74"/>
    </location>
</feature>
<dbReference type="EMBL" id="GEZM01036685">
    <property type="protein sequence ID" value="JAV82450.1"/>
    <property type="molecule type" value="Transcribed_RNA"/>
</dbReference>
<name>A0A1Y1M9V8_PHOPY</name>
<dbReference type="EMBL" id="GEZM01036680">
    <property type="protein sequence ID" value="JAV82468.1"/>
    <property type="molecule type" value="Transcribed_RNA"/>
</dbReference>
<dbReference type="EMBL" id="GEZM01036691">
    <property type="protein sequence ID" value="JAV82430.1"/>
    <property type="molecule type" value="Transcribed_RNA"/>
</dbReference>
<dbReference type="EMBL" id="GEZM01036692">
    <property type="protein sequence ID" value="JAV82422.1"/>
    <property type="molecule type" value="Transcribed_RNA"/>
</dbReference>
<reference evidence="2" key="1">
    <citation type="journal article" date="2016" name="Sci. Rep.">
        <title>Molecular characterization of firefly nuptial gifts: a multi-omics approach sheds light on postcopulatory sexual selection.</title>
        <authorList>
            <person name="Al-Wathiqui N."/>
            <person name="Fallon T.R."/>
            <person name="South A."/>
            <person name="Weng J.K."/>
            <person name="Lewis S.M."/>
        </authorList>
    </citation>
    <scope>NUCLEOTIDE SEQUENCE</scope>
</reference>
<sequence length="153" mass="16464">MRLMEGSWSHSHLGGKVRPSLFDTINKTDDSAPTAPWPTDAANISTPAPLRCSTHSPSRTERAGQASLVAPASTSAPCASRRKLDLRNEESGLDAVRLNNEHDSDFLVLKTIGERYGEQCAESGVQALNALEDIMGPRRHLSASHSVGSKCRS</sequence>
<dbReference type="EMBL" id="GEZM01036668">
    <property type="protein sequence ID" value="JAV82528.1"/>
    <property type="molecule type" value="Transcribed_RNA"/>
</dbReference>
<protein>
    <submittedName>
        <fullName evidence="2">Uncharacterized protein</fullName>
    </submittedName>
</protein>
<dbReference type="EMBL" id="GEZM01036676">
    <property type="protein sequence ID" value="JAV82488.1"/>
    <property type="molecule type" value="Transcribed_RNA"/>
</dbReference>
<dbReference type="EMBL" id="GEZM01036679">
    <property type="protein sequence ID" value="JAV82474.1"/>
    <property type="molecule type" value="Transcribed_RNA"/>
</dbReference>
<dbReference type="EMBL" id="GEZM01036674">
    <property type="protein sequence ID" value="JAV82498.1"/>
    <property type="molecule type" value="Transcribed_RNA"/>
</dbReference>
<dbReference type="EMBL" id="GEZM01036677">
    <property type="protein sequence ID" value="JAV82481.1"/>
    <property type="molecule type" value="Transcribed_RNA"/>
</dbReference>
<dbReference type="EMBL" id="GEZM01036675">
    <property type="protein sequence ID" value="JAV82495.1"/>
    <property type="molecule type" value="Transcribed_RNA"/>
</dbReference>
<proteinExistence type="predicted"/>
<accession>A0A1Y1M9V8</accession>
<evidence type="ECO:0000256" key="1">
    <source>
        <dbReference type="SAM" id="MobiDB-lite"/>
    </source>
</evidence>
<evidence type="ECO:0000313" key="2">
    <source>
        <dbReference type="EMBL" id="JAV82474.1"/>
    </source>
</evidence>
<dbReference type="EMBL" id="GEZM01036670">
    <property type="protein sequence ID" value="JAV82516.1"/>
    <property type="molecule type" value="Transcribed_RNA"/>
</dbReference>
<dbReference type="EMBL" id="GEZM01036683">
    <property type="protein sequence ID" value="JAV82456.1"/>
    <property type="molecule type" value="Transcribed_RNA"/>
</dbReference>
<dbReference type="EMBL" id="GEZM01036687">
    <property type="protein sequence ID" value="JAV82442.1"/>
    <property type="molecule type" value="Transcribed_RNA"/>
</dbReference>